<dbReference type="OrthoDB" id="5379420at2759"/>
<dbReference type="InterPro" id="IPR011990">
    <property type="entry name" value="TPR-like_helical_dom_sf"/>
</dbReference>
<sequence>MSHSQFARSFAKPFFTEGTCVFCQSRGAARIASSHALGRSKRRPRSIAAPTSAVSLRRPYASSATQKLDVQRLRHDVDERSRLGFYTLTKKQGALHMEAATANSIVKEFLHRQKTMDHKSNIEQLVSRYKTSVEDLASLAIVTYRIPDLSDSSKRALLAPSQHKPLAAALLQGCAQAEDPLAIIQILTAVYLARMDVVSAKELAALFPQSEIAKYRKSLAKLGLEAKSFALGPDVLTLQGLFAENEGHKEEAKSFYIEAIQRGHFKYNPKSRHPMQLPLITPWNALGYLLKADKDPDVRNQAETYFRRGAIEADDPLSYYELASFEERTNPKWLQYTSKAAASGHLQATLNLADFYRDVSLKESPVLVDSRMRDALNWLLGWKQGSAVSLAREWLQAASNMGHKPSTLHLADYCKSIHDEEGEQSHLRRLLDSPSSTSEVEAWPQLVQVAKKRLAGIT</sequence>
<name>A0A8K0QZ54_9PLEO</name>
<evidence type="ECO:0000313" key="2">
    <source>
        <dbReference type="Proteomes" id="UP000813461"/>
    </source>
</evidence>
<protein>
    <submittedName>
        <fullName evidence="1">Uncharacterized protein</fullName>
    </submittedName>
</protein>
<gene>
    <name evidence="1" type="ORF">FB567DRAFT_563536</name>
</gene>
<keyword evidence="2" id="KW-1185">Reference proteome</keyword>
<reference evidence="1" key="1">
    <citation type="journal article" date="2021" name="Nat. Commun.">
        <title>Genetic determinants of endophytism in the Arabidopsis root mycobiome.</title>
        <authorList>
            <person name="Mesny F."/>
            <person name="Miyauchi S."/>
            <person name="Thiergart T."/>
            <person name="Pickel B."/>
            <person name="Atanasova L."/>
            <person name="Karlsson M."/>
            <person name="Huettel B."/>
            <person name="Barry K.W."/>
            <person name="Haridas S."/>
            <person name="Chen C."/>
            <person name="Bauer D."/>
            <person name="Andreopoulos W."/>
            <person name="Pangilinan J."/>
            <person name="LaButti K."/>
            <person name="Riley R."/>
            <person name="Lipzen A."/>
            <person name="Clum A."/>
            <person name="Drula E."/>
            <person name="Henrissat B."/>
            <person name="Kohler A."/>
            <person name="Grigoriev I.V."/>
            <person name="Martin F.M."/>
            <person name="Hacquard S."/>
        </authorList>
    </citation>
    <scope>NUCLEOTIDE SEQUENCE</scope>
    <source>
        <strain evidence="1">MPI-SDFR-AT-0120</strain>
    </source>
</reference>
<comment type="caution">
    <text evidence="1">The sequence shown here is derived from an EMBL/GenBank/DDBJ whole genome shotgun (WGS) entry which is preliminary data.</text>
</comment>
<dbReference type="AlphaFoldDB" id="A0A8K0QZ54"/>
<proteinExistence type="predicted"/>
<evidence type="ECO:0000313" key="1">
    <source>
        <dbReference type="EMBL" id="KAH7076092.1"/>
    </source>
</evidence>
<dbReference type="Proteomes" id="UP000813461">
    <property type="component" value="Unassembled WGS sequence"/>
</dbReference>
<accession>A0A8K0QZ54</accession>
<dbReference type="Gene3D" id="1.25.40.10">
    <property type="entry name" value="Tetratricopeptide repeat domain"/>
    <property type="match status" value="1"/>
</dbReference>
<dbReference type="EMBL" id="JAGMVJ010000019">
    <property type="protein sequence ID" value="KAH7076092.1"/>
    <property type="molecule type" value="Genomic_DNA"/>
</dbReference>
<dbReference type="SUPFAM" id="SSF81901">
    <property type="entry name" value="HCP-like"/>
    <property type="match status" value="1"/>
</dbReference>
<organism evidence="1 2">
    <name type="scientific">Paraphoma chrysanthemicola</name>
    <dbReference type="NCBI Taxonomy" id="798071"/>
    <lineage>
        <taxon>Eukaryota</taxon>
        <taxon>Fungi</taxon>
        <taxon>Dikarya</taxon>
        <taxon>Ascomycota</taxon>
        <taxon>Pezizomycotina</taxon>
        <taxon>Dothideomycetes</taxon>
        <taxon>Pleosporomycetidae</taxon>
        <taxon>Pleosporales</taxon>
        <taxon>Pleosporineae</taxon>
        <taxon>Phaeosphaeriaceae</taxon>
        <taxon>Paraphoma</taxon>
    </lineage>
</organism>